<organism evidence="1 2">
    <name type="scientific">Pseudoflavonifractor capillosus ATCC 29799</name>
    <dbReference type="NCBI Taxonomy" id="411467"/>
    <lineage>
        <taxon>Bacteria</taxon>
        <taxon>Bacillati</taxon>
        <taxon>Bacillota</taxon>
        <taxon>Clostridia</taxon>
        <taxon>Eubacteriales</taxon>
        <taxon>Oscillospiraceae</taxon>
        <taxon>Pseudoflavonifractor</taxon>
    </lineage>
</organism>
<reference evidence="1 2" key="2">
    <citation type="submission" date="2007-06" db="EMBL/GenBank/DDBJ databases">
        <title>Draft genome sequence of Pseudoflavonifractor capillosus ATCC 29799.</title>
        <authorList>
            <person name="Sudarsanam P."/>
            <person name="Ley R."/>
            <person name="Guruge J."/>
            <person name="Turnbaugh P.J."/>
            <person name="Mahowald M."/>
            <person name="Liep D."/>
            <person name="Gordon J."/>
        </authorList>
    </citation>
    <scope>NUCLEOTIDE SEQUENCE [LARGE SCALE GENOMIC DNA]</scope>
    <source>
        <strain evidence="1 2">ATCC 29799</strain>
    </source>
</reference>
<evidence type="ECO:0000313" key="2">
    <source>
        <dbReference type="Proteomes" id="UP000003639"/>
    </source>
</evidence>
<dbReference type="STRING" id="411467.BACCAP_02636"/>
<dbReference type="AlphaFoldDB" id="A6NWP2"/>
<accession>A6NWP2</accession>
<sequence length="156" mass="17109">MQSPGSKSLPGRIRLAFYSAVGYNSAIKYPLIAQAIISCRVSKRLKADQPLGAFLYIIRAFGPQDGTLKGVPFFVSEEVRDLETERPNEHVPACQKLTIHIVVEDGRVQAVYANCPLAQVDAEVLDLDDAKVSDDAELESVRRSIAEAAGRCTKIY</sequence>
<evidence type="ECO:0000313" key="1">
    <source>
        <dbReference type="EMBL" id="EDM99579.1"/>
    </source>
</evidence>
<protein>
    <submittedName>
        <fullName evidence="1">Uncharacterized protein</fullName>
    </submittedName>
</protein>
<reference evidence="1 2" key="1">
    <citation type="submission" date="2007-04" db="EMBL/GenBank/DDBJ databases">
        <authorList>
            <person name="Fulton L."/>
            <person name="Clifton S."/>
            <person name="Fulton B."/>
            <person name="Xu J."/>
            <person name="Minx P."/>
            <person name="Pepin K.H."/>
            <person name="Johnson M."/>
            <person name="Thiruvilangam P."/>
            <person name="Bhonagiri V."/>
            <person name="Nash W.E."/>
            <person name="Mardis E.R."/>
            <person name="Wilson R.K."/>
        </authorList>
    </citation>
    <scope>NUCLEOTIDE SEQUENCE [LARGE SCALE GENOMIC DNA]</scope>
    <source>
        <strain evidence="1 2">ATCC 29799</strain>
    </source>
</reference>
<keyword evidence="2" id="KW-1185">Reference proteome</keyword>
<comment type="caution">
    <text evidence="1">The sequence shown here is derived from an EMBL/GenBank/DDBJ whole genome shotgun (WGS) entry which is preliminary data.</text>
</comment>
<name>A6NWP2_9FIRM</name>
<gene>
    <name evidence="1" type="ORF">BACCAP_02636</name>
</gene>
<dbReference type="EMBL" id="AAXG02000016">
    <property type="protein sequence ID" value="EDM99579.1"/>
    <property type="molecule type" value="Genomic_DNA"/>
</dbReference>
<proteinExistence type="predicted"/>
<dbReference type="Proteomes" id="UP000003639">
    <property type="component" value="Unassembled WGS sequence"/>
</dbReference>